<reference evidence="12" key="2">
    <citation type="submission" date="2020-09" db="EMBL/GenBank/DDBJ databases">
        <authorList>
            <person name="Sun Q."/>
            <person name="Zhou Y."/>
        </authorList>
    </citation>
    <scope>NUCLEOTIDE SEQUENCE</scope>
    <source>
        <strain evidence="12">CGMCC 1.15448</strain>
    </source>
</reference>
<evidence type="ECO:0000256" key="9">
    <source>
        <dbReference type="SAM" id="Phobius"/>
    </source>
</evidence>
<feature type="domain" description="ABC transporter" evidence="10">
    <location>
        <begin position="338"/>
        <end position="578"/>
    </location>
</feature>
<feature type="transmembrane region" description="Helical" evidence="9">
    <location>
        <begin position="277"/>
        <end position="301"/>
    </location>
</feature>
<dbReference type="GO" id="GO:0016887">
    <property type="term" value="F:ATP hydrolysis activity"/>
    <property type="evidence" value="ECO:0007669"/>
    <property type="project" value="InterPro"/>
</dbReference>
<dbReference type="FunFam" id="3.40.50.300:FF:000221">
    <property type="entry name" value="Multidrug ABC transporter ATP-binding protein"/>
    <property type="match status" value="1"/>
</dbReference>
<keyword evidence="8 9" id="KW-0472">Membrane</keyword>
<dbReference type="InterPro" id="IPR003593">
    <property type="entry name" value="AAA+_ATPase"/>
</dbReference>
<dbReference type="SMART" id="SM00382">
    <property type="entry name" value="AAA"/>
    <property type="match status" value="1"/>
</dbReference>
<keyword evidence="2" id="KW-0813">Transport</keyword>
<evidence type="ECO:0000313" key="12">
    <source>
        <dbReference type="EMBL" id="GGA81628.1"/>
    </source>
</evidence>
<evidence type="ECO:0000256" key="8">
    <source>
        <dbReference type="ARBA" id="ARBA00023136"/>
    </source>
</evidence>
<reference evidence="12" key="1">
    <citation type="journal article" date="2014" name="Int. J. Syst. Evol. Microbiol.">
        <title>Complete genome sequence of Corynebacterium casei LMG S-19264T (=DSM 44701T), isolated from a smear-ripened cheese.</title>
        <authorList>
            <consortium name="US DOE Joint Genome Institute (JGI-PGF)"/>
            <person name="Walter F."/>
            <person name="Albersmeier A."/>
            <person name="Kalinowski J."/>
            <person name="Ruckert C."/>
        </authorList>
    </citation>
    <scope>NUCLEOTIDE SEQUENCE</scope>
    <source>
        <strain evidence="12">CGMCC 1.15448</strain>
    </source>
</reference>
<keyword evidence="6 12" id="KW-0067">ATP-binding</keyword>
<evidence type="ECO:0000256" key="2">
    <source>
        <dbReference type="ARBA" id="ARBA00022448"/>
    </source>
</evidence>
<keyword evidence="7 9" id="KW-1133">Transmembrane helix</keyword>
<evidence type="ECO:0000313" key="13">
    <source>
        <dbReference type="Proteomes" id="UP000607559"/>
    </source>
</evidence>
<dbReference type="Gene3D" id="3.40.50.300">
    <property type="entry name" value="P-loop containing nucleotide triphosphate hydrolases"/>
    <property type="match status" value="1"/>
</dbReference>
<comment type="subcellular location">
    <subcellularLocation>
        <location evidence="1">Cell membrane</location>
        <topology evidence="1">Multi-pass membrane protein</topology>
    </subcellularLocation>
</comment>
<dbReference type="PROSITE" id="PS00211">
    <property type="entry name" value="ABC_TRANSPORTER_1"/>
    <property type="match status" value="1"/>
</dbReference>
<dbReference type="InterPro" id="IPR017871">
    <property type="entry name" value="ABC_transporter-like_CS"/>
</dbReference>
<feature type="transmembrane region" description="Helical" evidence="9">
    <location>
        <begin position="130"/>
        <end position="148"/>
    </location>
</feature>
<evidence type="ECO:0000256" key="4">
    <source>
        <dbReference type="ARBA" id="ARBA00022692"/>
    </source>
</evidence>
<dbReference type="InterPro" id="IPR036640">
    <property type="entry name" value="ABC1_TM_sf"/>
</dbReference>
<sequence length="584" mass="64906">MGMALAWAASPSLLIRYTLLGMFNAVMPPISVYLSAQLVNKIANARIHATHFQDILPLILGLWATIIIQRSVGAYIGYGRNLYIRRVELEAERRLLAKAAKIDMGHFDNSDWYDRLSRARRDVSWRPGDLTWSVLGLSGNIVTIVLMAGLLASLHWLLVVLALAASFISLAIESRITSRLYKYFYKETPEERERQYIGDMFVQSRSIKEIRAFVLGDYLLGRHHNISEGLFKQRETIYRSGARISMLSGIVSGTILGLAYVFVAIRGIAGTIDPGGVVLVIGAFTAVSGTLGQITSTFVAVDQHTTFLDDYFSFLAIDPLLPVPADPRPIPSGTISDIVFDNVSFSYPGGNGPAVENLDLHIRSGELIALVGENGAGKSTLVKLLLRFYDVEKGTIRIGGVDIKDMDPEILRSRIGVLFQDYATYELSVKENIVMGWPYRDIEEERIAKALKDSRSEWLVKKLPNGLESKVGRLFEGGHDLSGGEWQRLALARIMYRDADIWILDEPTSSLDPEAESAIFAELKENLKGRIGIVISHRFSTVRIADRIAVISDGRVTELGNHEELLKAGNRYAELFELQAAGYR</sequence>
<evidence type="ECO:0000256" key="1">
    <source>
        <dbReference type="ARBA" id="ARBA00004651"/>
    </source>
</evidence>
<evidence type="ECO:0000259" key="11">
    <source>
        <dbReference type="PROSITE" id="PS50929"/>
    </source>
</evidence>
<accession>A0A8J2U6D4</accession>
<protein>
    <submittedName>
        <fullName evidence="12">ABC transporter ATP-binding protein</fullName>
    </submittedName>
</protein>
<dbReference type="GO" id="GO:0005524">
    <property type="term" value="F:ATP binding"/>
    <property type="evidence" value="ECO:0007669"/>
    <property type="project" value="UniProtKB-KW"/>
</dbReference>
<dbReference type="PROSITE" id="PS50893">
    <property type="entry name" value="ABC_TRANSPORTER_2"/>
    <property type="match status" value="1"/>
</dbReference>
<comment type="caution">
    <text evidence="12">The sequence shown here is derived from an EMBL/GenBank/DDBJ whole genome shotgun (WGS) entry which is preliminary data.</text>
</comment>
<dbReference type="GO" id="GO:0015421">
    <property type="term" value="F:ABC-type oligopeptide transporter activity"/>
    <property type="evidence" value="ECO:0007669"/>
    <property type="project" value="TreeGrafter"/>
</dbReference>
<dbReference type="GO" id="GO:0005886">
    <property type="term" value="C:plasma membrane"/>
    <property type="evidence" value="ECO:0007669"/>
    <property type="project" value="UniProtKB-SubCell"/>
</dbReference>
<feature type="transmembrane region" description="Helical" evidence="9">
    <location>
        <begin position="55"/>
        <end position="78"/>
    </location>
</feature>
<dbReference type="SUPFAM" id="SSF90123">
    <property type="entry name" value="ABC transporter transmembrane region"/>
    <property type="match status" value="1"/>
</dbReference>
<keyword evidence="5" id="KW-0547">Nucleotide-binding</keyword>
<dbReference type="InterPro" id="IPR011527">
    <property type="entry name" value="ABC1_TM_dom"/>
</dbReference>
<gene>
    <name evidence="12" type="ORF">GCM10011511_00700</name>
</gene>
<evidence type="ECO:0000256" key="5">
    <source>
        <dbReference type="ARBA" id="ARBA00022741"/>
    </source>
</evidence>
<name>A0A8J2U6D4_9BACT</name>
<dbReference type="PROSITE" id="PS50929">
    <property type="entry name" value="ABC_TM1F"/>
    <property type="match status" value="1"/>
</dbReference>
<dbReference type="InterPro" id="IPR027417">
    <property type="entry name" value="P-loop_NTPase"/>
</dbReference>
<feature type="transmembrane region" description="Helical" evidence="9">
    <location>
        <begin position="154"/>
        <end position="172"/>
    </location>
</feature>
<evidence type="ECO:0000259" key="10">
    <source>
        <dbReference type="PROSITE" id="PS50893"/>
    </source>
</evidence>
<evidence type="ECO:0000256" key="7">
    <source>
        <dbReference type="ARBA" id="ARBA00022989"/>
    </source>
</evidence>
<keyword evidence="13" id="KW-1185">Reference proteome</keyword>
<dbReference type="PANTHER" id="PTHR43394">
    <property type="entry name" value="ATP-DEPENDENT PERMEASE MDL1, MITOCHONDRIAL"/>
    <property type="match status" value="1"/>
</dbReference>
<dbReference type="Pfam" id="PF00005">
    <property type="entry name" value="ABC_tran"/>
    <property type="match status" value="1"/>
</dbReference>
<dbReference type="Proteomes" id="UP000607559">
    <property type="component" value="Unassembled WGS sequence"/>
</dbReference>
<keyword evidence="4 9" id="KW-0812">Transmembrane</keyword>
<evidence type="ECO:0000256" key="6">
    <source>
        <dbReference type="ARBA" id="ARBA00022840"/>
    </source>
</evidence>
<organism evidence="12 13">
    <name type="scientific">Puia dinghuensis</name>
    <dbReference type="NCBI Taxonomy" id="1792502"/>
    <lineage>
        <taxon>Bacteria</taxon>
        <taxon>Pseudomonadati</taxon>
        <taxon>Bacteroidota</taxon>
        <taxon>Chitinophagia</taxon>
        <taxon>Chitinophagales</taxon>
        <taxon>Chitinophagaceae</taxon>
        <taxon>Puia</taxon>
    </lineage>
</organism>
<dbReference type="InterPro" id="IPR039421">
    <property type="entry name" value="Type_1_exporter"/>
</dbReference>
<feature type="transmembrane region" description="Helical" evidence="9">
    <location>
        <begin position="244"/>
        <end position="265"/>
    </location>
</feature>
<keyword evidence="3" id="KW-1003">Cell membrane</keyword>
<dbReference type="SUPFAM" id="SSF52540">
    <property type="entry name" value="P-loop containing nucleoside triphosphate hydrolases"/>
    <property type="match status" value="1"/>
</dbReference>
<evidence type="ECO:0000256" key="3">
    <source>
        <dbReference type="ARBA" id="ARBA00022475"/>
    </source>
</evidence>
<feature type="domain" description="ABC transmembrane type-1" evidence="11">
    <location>
        <begin position="18"/>
        <end position="303"/>
    </location>
</feature>
<dbReference type="Gene3D" id="1.20.1560.10">
    <property type="entry name" value="ABC transporter type 1, transmembrane domain"/>
    <property type="match status" value="1"/>
</dbReference>
<dbReference type="PANTHER" id="PTHR43394:SF1">
    <property type="entry name" value="ATP-BINDING CASSETTE SUB-FAMILY B MEMBER 10, MITOCHONDRIAL"/>
    <property type="match status" value="1"/>
</dbReference>
<dbReference type="EMBL" id="BMJC01000001">
    <property type="protein sequence ID" value="GGA81628.1"/>
    <property type="molecule type" value="Genomic_DNA"/>
</dbReference>
<dbReference type="AlphaFoldDB" id="A0A8J2U6D4"/>
<proteinExistence type="predicted"/>
<dbReference type="InterPro" id="IPR003439">
    <property type="entry name" value="ABC_transporter-like_ATP-bd"/>
</dbReference>